<reference evidence="2 3" key="1">
    <citation type="submission" date="2023-07" db="EMBL/GenBank/DDBJ databases">
        <title>Comparative genomics of wheat-associated soil bacteria to identify genetic determinants of phenazine resistance.</title>
        <authorList>
            <person name="Mouncey N."/>
        </authorList>
    </citation>
    <scope>NUCLEOTIDE SEQUENCE [LARGE SCALE GENOMIC DNA]</scope>
    <source>
        <strain evidence="2 3">W2I16</strain>
    </source>
</reference>
<comment type="caution">
    <text evidence="2">The sequence shown here is derived from an EMBL/GenBank/DDBJ whole genome shotgun (WGS) entry which is preliminary data.</text>
</comment>
<dbReference type="SUPFAM" id="SSF53597">
    <property type="entry name" value="Dihydrofolate reductase-like"/>
    <property type="match status" value="1"/>
</dbReference>
<feature type="domain" description="Bacterial bifunctional deaminase-reductase C-terminal" evidence="1">
    <location>
        <begin position="2"/>
        <end position="180"/>
    </location>
</feature>
<keyword evidence="3" id="KW-1185">Reference proteome</keyword>
<dbReference type="RefSeq" id="WP_307626309.1">
    <property type="nucleotide sequence ID" value="NZ_JAUSZS010000003.1"/>
</dbReference>
<sequence length="191" mass="22014">MRKVILMMSVSLDGYFEGPNREIDWHMVDDELHRYFNQRIKAMGAFLSGRLTHQLMADFWPTADSDPDSPEVVREFAGIWRDMPKYVFSRTLEHADWNATVVREVVPEDIRALKEQTGGDLAVSGAELAAEFMRHDLIDEFHLCVHPVLIGRGRPLFLEADRLTRLRHAETRTFGNGVVLLRYERVSSDSL</sequence>
<accession>A0ABU0RK06</accession>
<evidence type="ECO:0000259" key="1">
    <source>
        <dbReference type="Pfam" id="PF01872"/>
    </source>
</evidence>
<evidence type="ECO:0000313" key="2">
    <source>
        <dbReference type="EMBL" id="MDQ0932329.1"/>
    </source>
</evidence>
<evidence type="ECO:0000313" key="3">
    <source>
        <dbReference type="Proteomes" id="UP001223072"/>
    </source>
</evidence>
<dbReference type="Gene3D" id="3.40.430.10">
    <property type="entry name" value="Dihydrofolate Reductase, subunit A"/>
    <property type="match status" value="1"/>
</dbReference>
<dbReference type="PANTHER" id="PTHR38011:SF11">
    <property type="entry name" value="2,5-DIAMINO-6-RIBOSYLAMINO-4(3H)-PYRIMIDINONE 5'-PHOSPHATE REDUCTASE"/>
    <property type="match status" value="1"/>
</dbReference>
<dbReference type="Pfam" id="PF01872">
    <property type="entry name" value="RibD_C"/>
    <property type="match status" value="1"/>
</dbReference>
<protein>
    <submittedName>
        <fullName evidence="2">Dihydrofolate reductase</fullName>
    </submittedName>
</protein>
<proteinExistence type="predicted"/>
<dbReference type="Proteomes" id="UP001223072">
    <property type="component" value="Unassembled WGS sequence"/>
</dbReference>
<dbReference type="InterPro" id="IPR002734">
    <property type="entry name" value="RibDG_C"/>
</dbReference>
<dbReference type="InterPro" id="IPR024072">
    <property type="entry name" value="DHFR-like_dom_sf"/>
</dbReference>
<dbReference type="InterPro" id="IPR050765">
    <property type="entry name" value="Riboflavin_Biosynth_HTPR"/>
</dbReference>
<dbReference type="PANTHER" id="PTHR38011">
    <property type="entry name" value="DIHYDROFOLATE REDUCTASE FAMILY PROTEIN (AFU_ORTHOLOGUE AFUA_8G06820)"/>
    <property type="match status" value="1"/>
</dbReference>
<gene>
    <name evidence="2" type="ORF">QFZ49_002259</name>
</gene>
<dbReference type="EMBL" id="JAUSZS010000003">
    <property type="protein sequence ID" value="MDQ0932329.1"/>
    <property type="molecule type" value="Genomic_DNA"/>
</dbReference>
<organism evidence="2 3">
    <name type="scientific">Streptomyces turgidiscabies</name>
    <dbReference type="NCBI Taxonomy" id="85558"/>
    <lineage>
        <taxon>Bacteria</taxon>
        <taxon>Bacillati</taxon>
        <taxon>Actinomycetota</taxon>
        <taxon>Actinomycetes</taxon>
        <taxon>Kitasatosporales</taxon>
        <taxon>Streptomycetaceae</taxon>
        <taxon>Streptomyces</taxon>
    </lineage>
</organism>
<name>A0ABU0RK06_9ACTN</name>